<name>A0AAE4VL64_9RICK</name>
<dbReference type="InterPro" id="IPR021277">
    <property type="entry name" value="DUF2610"/>
</dbReference>
<protein>
    <submittedName>
        <fullName evidence="1">DUF2610 super family</fullName>
    </submittedName>
</protein>
<proteinExistence type="predicted"/>
<comment type="caution">
    <text evidence="1">The sequence shown here is derived from an EMBL/GenBank/DDBJ whole genome shotgun (WGS) entry which is preliminary data.</text>
</comment>
<keyword evidence="2" id="KW-1185">Reference proteome</keyword>
<sequence>MAADDRRVLNFKIPCFFGGQKSDIDIYIGRPKEENNPIYFQNKFIQDTKGGNIPNEVIESLSKLQNLSKIHNVSFQELCESAFAAITYDKDINDLNDETPPFDED</sequence>
<dbReference type="RefSeq" id="WP_322498854.1">
    <property type="nucleotide sequence ID" value="NZ_JARGYU010000002.1"/>
</dbReference>
<evidence type="ECO:0000313" key="2">
    <source>
        <dbReference type="Proteomes" id="UP001289135"/>
    </source>
</evidence>
<dbReference type="Pfam" id="PF11020">
    <property type="entry name" value="DUF2610"/>
    <property type="match status" value="1"/>
</dbReference>
<dbReference type="AlphaFoldDB" id="A0AAE4VL64"/>
<accession>A0AAE4VL64</accession>
<gene>
    <name evidence="1" type="ORF">Lyticum_00607</name>
</gene>
<dbReference type="EMBL" id="JARGYU010000002">
    <property type="protein sequence ID" value="MDZ5761429.1"/>
    <property type="molecule type" value="Genomic_DNA"/>
</dbReference>
<organism evidence="1 2">
    <name type="scientific">Lyticum sinuosum</name>
    <dbReference type="NCBI Taxonomy" id="1332059"/>
    <lineage>
        <taxon>Bacteria</taxon>
        <taxon>Pseudomonadati</taxon>
        <taxon>Pseudomonadota</taxon>
        <taxon>Alphaproteobacteria</taxon>
        <taxon>Rickettsiales</taxon>
        <taxon>Lyticum</taxon>
    </lineage>
</organism>
<evidence type="ECO:0000313" key="1">
    <source>
        <dbReference type="EMBL" id="MDZ5761429.1"/>
    </source>
</evidence>
<dbReference type="Proteomes" id="UP001289135">
    <property type="component" value="Unassembled WGS sequence"/>
</dbReference>
<reference evidence="1" key="1">
    <citation type="submission" date="2023-02" db="EMBL/GenBank/DDBJ databases">
        <title>Host association and intracellularity evolved multiple times independently in the Rickettsiales.</title>
        <authorList>
            <person name="Castelli M."/>
            <person name="Nardi T."/>
            <person name="Gammuto L."/>
            <person name="Bellinzona G."/>
            <person name="Sabaneyeva E."/>
            <person name="Potekhin A."/>
            <person name="Serra V."/>
            <person name="Petroni G."/>
            <person name="Sassera D."/>
        </authorList>
    </citation>
    <scope>NUCLEOTIDE SEQUENCE</scope>
    <source>
        <strain evidence="1">USBL-36I1</strain>
    </source>
</reference>